<evidence type="ECO:0000313" key="2">
    <source>
        <dbReference type="EMBL" id="KAK9124067.1"/>
    </source>
</evidence>
<keyword evidence="3" id="KW-1185">Reference proteome</keyword>
<dbReference type="Proteomes" id="UP001417504">
    <property type="component" value="Unassembled WGS sequence"/>
</dbReference>
<organism evidence="2 3">
    <name type="scientific">Stephania japonica</name>
    <dbReference type="NCBI Taxonomy" id="461633"/>
    <lineage>
        <taxon>Eukaryota</taxon>
        <taxon>Viridiplantae</taxon>
        <taxon>Streptophyta</taxon>
        <taxon>Embryophyta</taxon>
        <taxon>Tracheophyta</taxon>
        <taxon>Spermatophyta</taxon>
        <taxon>Magnoliopsida</taxon>
        <taxon>Ranunculales</taxon>
        <taxon>Menispermaceae</taxon>
        <taxon>Menispermoideae</taxon>
        <taxon>Cissampelideae</taxon>
        <taxon>Stephania</taxon>
    </lineage>
</organism>
<keyword evidence="1" id="KW-1133">Transmembrane helix</keyword>
<feature type="transmembrane region" description="Helical" evidence="1">
    <location>
        <begin position="23"/>
        <end position="44"/>
    </location>
</feature>
<name>A0AAP0J0B8_9MAGN</name>
<gene>
    <name evidence="2" type="ORF">Sjap_013669</name>
</gene>
<dbReference type="AlphaFoldDB" id="A0AAP0J0B8"/>
<reference evidence="2 3" key="1">
    <citation type="submission" date="2024-01" db="EMBL/GenBank/DDBJ databases">
        <title>Genome assemblies of Stephania.</title>
        <authorList>
            <person name="Yang L."/>
        </authorList>
    </citation>
    <scope>NUCLEOTIDE SEQUENCE [LARGE SCALE GENOMIC DNA]</scope>
    <source>
        <strain evidence="2">QJT</strain>
        <tissue evidence="2">Leaf</tissue>
    </source>
</reference>
<keyword evidence="1" id="KW-0812">Transmembrane</keyword>
<proteinExistence type="predicted"/>
<evidence type="ECO:0000313" key="3">
    <source>
        <dbReference type="Proteomes" id="UP001417504"/>
    </source>
</evidence>
<sequence>MPFNLEIMLLIKFSQIIFHFENAYFLLILYFALFLLFTFFQLSIRTLGHT</sequence>
<protein>
    <submittedName>
        <fullName evidence="2">Uncharacterized protein</fullName>
    </submittedName>
</protein>
<evidence type="ECO:0000256" key="1">
    <source>
        <dbReference type="SAM" id="Phobius"/>
    </source>
</evidence>
<keyword evidence="1" id="KW-0472">Membrane</keyword>
<comment type="caution">
    <text evidence="2">The sequence shown here is derived from an EMBL/GenBank/DDBJ whole genome shotgun (WGS) entry which is preliminary data.</text>
</comment>
<accession>A0AAP0J0B8</accession>
<dbReference type="EMBL" id="JBBNAE010000005">
    <property type="protein sequence ID" value="KAK9124067.1"/>
    <property type="molecule type" value="Genomic_DNA"/>
</dbReference>